<comment type="catalytic activity">
    <reaction evidence="8">
        <text>N-terminal L-seryl-L-prolyl-L-lysyl-[protein] + 3 S-adenosyl-L-methionine = N-terminal N,N,N-trimethyl-L-seryl-L-prolyl-L-lysyl-[protein] + 3 S-adenosyl-L-homocysteine + 3 H(+)</text>
        <dbReference type="Rhea" id="RHEA:54724"/>
        <dbReference type="Rhea" id="RHEA-COMP:13789"/>
        <dbReference type="Rhea" id="RHEA-COMP:13973"/>
        <dbReference type="ChEBI" id="CHEBI:15378"/>
        <dbReference type="ChEBI" id="CHEBI:57856"/>
        <dbReference type="ChEBI" id="CHEBI:59789"/>
        <dbReference type="ChEBI" id="CHEBI:138061"/>
        <dbReference type="ChEBI" id="CHEBI:138317"/>
        <dbReference type="EC" id="2.1.1.244"/>
    </reaction>
</comment>
<evidence type="ECO:0000256" key="5">
    <source>
        <dbReference type="ARBA" id="ARBA00039112"/>
    </source>
</evidence>
<dbReference type="Gene3D" id="3.40.50.150">
    <property type="entry name" value="Vaccinia Virus protein VP39"/>
    <property type="match status" value="1"/>
</dbReference>
<dbReference type="EC" id="2.1.1.244" evidence="5"/>
<keyword evidence="4 11" id="KW-0949">S-adenosyl-L-methionine</keyword>
<dbReference type="Pfam" id="PF05891">
    <property type="entry name" value="Methyltransf_PK"/>
    <property type="match status" value="1"/>
</dbReference>
<dbReference type="OrthoDB" id="1298661at2759"/>
<protein>
    <recommendedName>
        <fullName evidence="6">Alpha N-terminal protein methyltransferase 1</fullName>
        <ecNumber evidence="5">2.1.1.244</ecNumber>
    </recommendedName>
    <alternativeName>
        <fullName evidence="7">X-Pro-Lys N-terminal protein methyltransferase 1</fullName>
    </alternativeName>
</protein>
<dbReference type="FunFam" id="3.40.50.150:FF:000025">
    <property type="entry name" value="N-terminal Xaa-Pro-Lys N-methyltransferase 1"/>
    <property type="match status" value="1"/>
</dbReference>
<keyword evidence="2" id="KW-0489">Methyltransferase</keyword>
<dbReference type="RefSeq" id="XP_022837970.1">
    <property type="nucleotide sequence ID" value="XM_022982202.1"/>
</dbReference>
<name>A0A9J7J126_SPOLT</name>
<evidence type="ECO:0000256" key="3">
    <source>
        <dbReference type="ARBA" id="ARBA00022679"/>
    </source>
</evidence>
<feature type="binding site" evidence="11">
    <location>
        <position position="83"/>
    </location>
    <ligand>
        <name>S-adenosyl-L-methionine</name>
        <dbReference type="ChEBI" id="CHEBI:59789"/>
    </ligand>
</feature>
<dbReference type="AlphaFoldDB" id="A0A9J7J126"/>
<sequence>MWQSCNFELKLFKNDTMTESLFYSRAAKYWANVPATVDGVLGGFGHISQTDIEGSKAFLDAVLAFENPPDTKLALDCGAGIGRVTKYVLLPRFEKVDLVEQDEKFLKTAKEFIGKDNEKIGTLYQNGLQNFKPVNTYDVIWCQWVTGHLKDYDLIDFFERCRMSLNKNGVLVVKENITTSKELDYDETDSSVTRPLELLRTLFSEARLKIVKTDIQEGFPTEIYPVHSFALISMDQ</sequence>
<dbReference type="InterPro" id="IPR029063">
    <property type="entry name" value="SAM-dependent_MTases_sf"/>
</dbReference>
<comment type="catalytic activity">
    <reaction evidence="9">
        <text>N-terminal L-prolyl-L-prolyl-L-lysyl-[protein] + 2 S-adenosyl-L-methionine = N-terminal N,N-dimethyl-L-prolyl-L-prolyl-L-lysyl-[protein] + 2 S-adenosyl-L-homocysteine + 2 H(+)</text>
        <dbReference type="Rhea" id="RHEA:54736"/>
        <dbReference type="Rhea" id="RHEA-COMP:13787"/>
        <dbReference type="Rhea" id="RHEA-COMP:13974"/>
        <dbReference type="ChEBI" id="CHEBI:15378"/>
        <dbReference type="ChEBI" id="CHEBI:57856"/>
        <dbReference type="ChEBI" id="CHEBI:59789"/>
        <dbReference type="ChEBI" id="CHEBI:138059"/>
        <dbReference type="ChEBI" id="CHEBI:138318"/>
        <dbReference type="EC" id="2.1.1.244"/>
    </reaction>
</comment>
<evidence type="ECO:0000256" key="11">
    <source>
        <dbReference type="PIRSR" id="PIRSR016958-1"/>
    </source>
</evidence>
<evidence type="ECO:0000256" key="7">
    <source>
        <dbReference type="ARBA" id="ARBA00043129"/>
    </source>
</evidence>
<evidence type="ECO:0000256" key="1">
    <source>
        <dbReference type="ARBA" id="ARBA00009059"/>
    </source>
</evidence>
<proteinExistence type="inferred from homology"/>
<dbReference type="PANTHER" id="PTHR12753:SF0">
    <property type="entry name" value="ALPHA N-TERMINAL PROTEIN METHYLTRANSFERASE 1"/>
    <property type="match status" value="1"/>
</dbReference>
<evidence type="ECO:0000256" key="2">
    <source>
        <dbReference type="ARBA" id="ARBA00022603"/>
    </source>
</evidence>
<reference evidence="13" key="1">
    <citation type="submission" date="2025-08" db="UniProtKB">
        <authorList>
            <consortium name="RefSeq"/>
        </authorList>
    </citation>
    <scope>IDENTIFICATION</scope>
    <source>
        <strain evidence="13">Ishihara</strain>
        <tissue evidence="13">Whole body</tissue>
    </source>
</reference>
<evidence type="ECO:0000256" key="9">
    <source>
        <dbReference type="ARBA" id="ARBA00047885"/>
    </source>
</evidence>
<keyword evidence="12" id="KW-1185">Reference proteome</keyword>
<dbReference type="PANTHER" id="PTHR12753">
    <property type="entry name" value="AD-003 - RELATED"/>
    <property type="match status" value="1"/>
</dbReference>
<dbReference type="PIRSF" id="PIRSF016958">
    <property type="entry name" value="DUF858_MeTrfase_lik"/>
    <property type="match status" value="1"/>
</dbReference>
<accession>A0A9J7J126</accession>
<evidence type="ECO:0000256" key="6">
    <source>
        <dbReference type="ARBA" id="ARBA00039449"/>
    </source>
</evidence>
<dbReference type="GO" id="GO:0032259">
    <property type="term" value="P:methylation"/>
    <property type="evidence" value="ECO:0007669"/>
    <property type="project" value="UniProtKB-KW"/>
</dbReference>
<comment type="catalytic activity">
    <reaction evidence="10">
        <text>N-terminal L-alanyl-L-prolyl-L-lysyl-[protein] + 3 S-adenosyl-L-methionine = N-terminal N,N,N-trimethyl-L-alanyl-L-prolyl-L-lysyl-[protein] + 3 S-adenosyl-L-homocysteine + 3 H(+)</text>
        <dbReference type="Rhea" id="RHEA:54712"/>
        <dbReference type="Rhea" id="RHEA-COMP:13785"/>
        <dbReference type="Rhea" id="RHEA-COMP:13971"/>
        <dbReference type="ChEBI" id="CHEBI:15378"/>
        <dbReference type="ChEBI" id="CHEBI:57856"/>
        <dbReference type="ChEBI" id="CHEBI:59789"/>
        <dbReference type="ChEBI" id="CHEBI:138057"/>
        <dbReference type="ChEBI" id="CHEBI:138315"/>
        <dbReference type="EC" id="2.1.1.244"/>
    </reaction>
</comment>
<feature type="binding site" evidence="11">
    <location>
        <position position="143"/>
    </location>
    <ligand>
        <name>S-adenosyl-L-methionine</name>
        <dbReference type="ChEBI" id="CHEBI:59789"/>
    </ligand>
</feature>
<dbReference type="InterPro" id="IPR008576">
    <property type="entry name" value="MeTrfase_NTM1"/>
</dbReference>
<feature type="binding site" evidence="11">
    <location>
        <begin position="128"/>
        <end position="129"/>
    </location>
    <ligand>
        <name>S-adenosyl-L-methionine</name>
        <dbReference type="ChEBI" id="CHEBI:59789"/>
    </ligand>
</feature>
<keyword evidence="3" id="KW-0808">Transferase</keyword>
<comment type="similarity">
    <text evidence="1">Belongs to the methyltransferase superfamily. NTM1 family.</text>
</comment>
<evidence type="ECO:0000256" key="8">
    <source>
        <dbReference type="ARBA" id="ARBA00047306"/>
    </source>
</evidence>
<dbReference type="GO" id="GO:0071885">
    <property type="term" value="F:N-terminal protein N-methyltransferase activity"/>
    <property type="evidence" value="ECO:0007669"/>
    <property type="project" value="UniProtKB-EC"/>
</dbReference>
<evidence type="ECO:0000256" key="4">
    <source>
        <dbReference type="ARBA" id="ARBA00022691"/>
    </source>
</evidence>
<evidence type="ECO:0000313" key="13">
    <source>
        <dbReference type="RefSeq" id="XP_022837970.1"/>
    </source>
</evidence>
<dbReference type="SUPFAM" id="SSF53335">
    <property type="entry name" value="S-adenosyl-L-methionine-dependent methyltransferases"/>
    <property type="match status" value="1"/>
</dbReference>
<dbReference type="CDD" id="cd02440">
    <property type="entry name" value="AdoMet_MTases"/>
    <property type="match status" value="1"/>
</dbReference>
<dbReference type="KEGG" id="sliu:111365041"/>
<dbReference type="Proteomes" id="UP000301870">
    <property type="component" value="Chromosome 6"/>
</dbReference>
<evidence type="ECO:0000313" key="12">
    <source>
        <dbReference type="Proteomes" id="UP000301870"/>
    </source>
</evidence>
<evidence type="ECO:0000256" key="10">
    <source>
        <dbReference type="ARBA" id="ARBA00048167"/>
    </source>
</evidence>
<gene>
    <name evidence="13" type="primary">LOC111365041</name>
</gene>
<feature type="binding site" evidence="11">
    <location>
        <position position="78"/>
    </location>
    <ligand>
        <name>S-adenosyl-L-methionine</name>
        <dbReference type="ChEBI" id="CHEBI:59789"/>
    </ligand>
</feature>
<organism evidence="12 13">
    <name type="scientific">Spodoptera litura</name>
    <name type="common">Asian cotton leafworm</name>
    <dbReference type="NCBI Taxonomy" id="69820"/>
    <lineage>
        <taxon>Eukaryota</taxon>
        <taxon>Metazoa</taxon>
        <taxon>Ecdysozoa</taxon>
        <taxon>Arthropoda</taxon>
        <taxon>Hexapoda</taxon>
        <taxon>Insecta</taxon>
        <taxon>Pterygota</taxon>
        <taxon>Neoptera</taxon>
        <taxon>Endopterygota</taxon>
        <taxon>Lepidoptera</taxon>
        <taxon>Glossata</taxon>
        <taxon>Ditrysia</taxon>
        <taxon>Noctuoidea</taxon>
        <taxon>Noctuidae</taxon>
        <taxon>Amphipyrinae</taxon>
        <taxon>Spodoptera</taxon>
    </lineage>
</organism>
<dbReference type="GO" id="GO:0005737">
    <property type="term" value="C:cytoplasm"/>
    <property type="evidence" value="ECO:0007669"/>
    <property type="project" value="TreeGrafter"/>
</dbReference>
<dbReference type="GeneID" id="111365041"/>